<comment type="caution">
    <text evidence="1">The sequence shown here is derived from an EMBL/GenBank/DDBJ whole genome shotgun (WGS) entry which is preliminary data.</text>
</comment>
<dbReference type="EMBL" id="JABWDY010001227">
    <property type="protein sequence ID" value="KAF5207590.1"/>
    <property type="molecule type" value="Genomic_DNA"/>
</dbReference>
<keyword evidence="2" id="KW-1185">Reference proteome</keyword>
<dbReference type="OrthoDB" id="689706at2759"/>
<organism evidence="1 2">
    <name type="scientific">Thalictrum thalictroides</name>
    <name type="common">Rue-anemone</name>
    <name type="synonym">Anemone thalictroides</name>
    <dbReference type="NCBI Taxonomy" id="46969"/>
    <lineage>
        <taxon>Eukaryota</taxon>
        <taxon>Viridiplantae</taxon>
        <taxon>Streptophyta</taxon>
        <taxon>Embryophyta</taxon>
        <taxon>Tracheophyta</taxon>
        <taxon>Spermatophyta</taxon>
        <taxon>Magnoliopsida</taxon>
        <taxon>Ranunculales</taxon>
        <taxon>Ranunculaceae</taxon>
        <taxon>Thalictroideae</taxon>
        <taxon>Thalictrum</taxon>
    </lineage>
</organism>
<dbReference type="PANTHER" id="PTHR33168">
    <property type="entry name" value="STRESS INDUCED PROTEIN-RELATED"/>
    <property type="match status" value="1"/>
</dbReference>
<gene>
    <name evidence="1" type="ORF">FRX31_002823</name>
</gene>
<name>A0A7J6XGG1_THATH</name>
<evidence type="ECO:0000313" key="1">
    <source>
        <dbReference type="EMBL" id="KAF5207590.1"/>
    </source>
</evidence>
<proteinExistence type="predicted"/>
<reference evidence="1 2" key="1">
    <citation type="submission" date="2020-06" db="EMBL/GenBank/DDBJ databases">
        <title>Transcriptomic and genomic resources for Thalictrum thalictroides and T. hernandezii: Facilitating candidate gene discovery in an emerging model plant lineage.</title>
        <authorList>
            <person name="Arias T."/>
            <person name="Riano-Pachon D.M."/>
            <person name="Di Stilio V.S."/>
        </authorList>
    </citation>
    <scope>NUCLEOTIDE SEQUENCE [LARGE SCALE GENOMIC DNA]</scope>
    <source>
        <strain evidence="2">cv. WT478/WT964</strain>
        <tissue evidence="1">Leaves</tissue>
    </source>
</reference>
<dbReference type="Proteomes" id="UP000554482">
    <property type="component" value="Unassembled WGS sequence"/>
</dbReference>
<sequence>MENLSSVNEADAVGLNSCWGRFKVMFPWRNCRQRSYHDFSLLKSFSTKQRKPKGGFKYDALSYAQNFDEGSKDEDNEDSIRGFSSRFAAPVPKPVVRDQ</sequence>
<accession>A0A7J6XGG1</accession>
<evidence type="ECO:0000313" key="2">
    <source>
        <dbReference type="Proteomes" id="UP000554482"/>
    </source>
</evidence>
<dbReference type="AlphaFoldDB" id="A0A7J6XGG1"/>
<protein>
    <submittedName>
        <fullName evidence="1">Uncharacterized protein</fullName>
    </submittedName>
</protein>